<feature type="domain" description="Thioredoxin-like fold" evidence="9">
    <location>
        <begin position="112"/>
        <end position="231"/>
    </location>
</feature>
<keyword evidence="3 7" id="KW-0732">Signal</keyword>
<reference evidence="10 11" key="1">
    <citation type="submission" date="2020-02" db="EMBL/GenBank/DDBJ databases">
        <authorList>
            <person name="Rodrigo-Torres L."/>
            <person name="Arahal R. D."/>
            <person name="Lucena T."/>
        </authorList>
    </citation>
    <scope>NUCLEOTIDE SEQUENCE [LARGE SCALE GENOMIC DNA]</scope>
    <source>
        <strain evidence="10 11">CECT 9734</strain>
    </source>
</reference>
<dbReference type="PANTHER" id="PTHR35272:SF3">
    <property type="entry name" value="THIOL:DISULFIDE INTERCHANGE PROTEIN DSBC"/>
    <property type="match status" value="1"/>
</dbReference>
<dbReference type="GO" id="GO:0042597">
    <property type="term" value="C:periplasmic space"/>
    <property type="evidence" value="ECO:0007669"/>
    <property type="project" value="UniProtKB-SubCell"/>
</dbReference>
<evidence type="ECO:0000313" key="10">
    <source>
        <dbReference type="EMBL" id="CAB0149831.1"/>
    </source>
</evidence>
<organism evidence="10 11">
    <name type="scientific">Pseudidiomarina piscicola</name>
    <dbReference type="NCBI Taxonomy" id="2614830"/>
    <lineage>
        <taxon>Bacteria</taxon>
        <taxon>Pseudomonadati</taxon>
        <taxon>Pseudomonadota</taxon>
        <taxon>Gammaproteobacteria</taxon>
        <taxon>Alteromonadales</taxon>
        <taxon>Idiomarinaceae</taxon>
        <taxon>Pseudidiomarina</taxon>
    </lineage>
</organism>
<dbReference type="Pfam" id="PF10411">
    <property type="entry name" value="DsbC_N"/>
    <property type="match status" value="1"/>
</dbReference>
<dbReference type="InterPro" id="IPR018950">
    <property type="entry name" value="DiS-bond_isomerase_DsbC/G_N"/>
</dbReference>
<keyword evidence="11" id="KW-1185">Reference proteome</keyword>
<dbReference type="SUPFAM" id="SSF52833">
    <property type="entry name" value="Thioredoxin-like"/>
    <property type="match status" value="1"/>
</dbReference>
<keyword evidence="6 7" id="KW-0676">Redox-active center</keyword>
<feature type="domain" description="Disulphide bond isomerase DsbC/G N-terminal" evidence="8">
    <location>
        <begin position="31"/>
        <end position="86"/>
    </location>
</feature>
<dbReference type="InterPro" id="IPR009094">
    <property type="entry name" value="DiS-bond_isomerase_DsbC/G_N_sf"/>
</dbReference>
<keyword evidence="4 7" id="KW-0574">Periplasm</keyword>
<accession>A0A6S6WJB5</accession>
<evidence type="ECO:0000259" key="9">
    <source>
        <dbReference type="Pfam" id="PF13098"/>
    </source>
</evidence>
<dbReference type="Gene3D" id="3.10.450.70">
    <property type="entry name" value="Disulphide bond isomerase, DsbC/G, N-terminal"/>
    <property type="match status" value="1"/>
</dbReference>
<dbReference type="InterPro" id="IPR012336">
    <property type="entry name" value="Thioredoxin-like_fold"/>
</dbReference>
<evidence type="ECO:0000259" key="8">
    <source>
        <dbReference type="Pfam" id="PF10411"/>
    </source>
</evidence>
<name>A0A6S6WJB5_9GAMM</name>
<dbReference type="PROSITE" id="PS51257">
    <property type="entry name" value="PROKAR_LIPOPROTEIN"/>
    <property type="match status" value="1"/>
</dbReference>
<evidence type="ECO:0000256" key="2">
    <source>
        <dbReference type="ARBA" id="ARBA00009813"/>
    </source>
</evidence>
<feature type="signal peptide" evidence="7">
    <location>
        <begin position="1"/>
        <end position="22"/>
    </location>
</feature>
<comment type="subcellular location">
    <subcellularLocation>
        <location evidence="1 7">Periplasm</location>
    </subcellularLocation>
</comment>
<comment type="function">
    <text evidence="7">Required for disulfide bond formation in some periplasmic proteins. Acts by transferring its disulfide bond to other proteins and is reduced in the process.</text>
</comment>
<dbReference type="Pfam" id="PF13098">
    <property type="entry name" value="Thioredoxin_2"/>
    <property type="match status" value="1"/>
</dbReference>
<evidence type="ECO:0000256" key="1">
    <source>
        <dbReference type="ARBA" id="ARBA00004418"/>
    </source>
</evidence>
<dbReference type="RefSeq" id="WP_173919442.1">
    <property type="nucleotide sequence ID" value="NZ_CADCXY010000001.1"/>
</dbReference>
<evidence type="ECO:0000256" key="7">
    <source>
        <dbReference type="RuleBase" id="RU364038"/>
    </source>
</evidence>
<dbReference type="Proteomes" id="UP000481517">
    <property type="component" value="Unassembled WGS sequence"/>
</dbReference>
<dbReference type="PROSITE" id="PS00194">
    <property type="entry name" value="THIOREDOXIN_1"/>
    <property type="match status" value="1"/>
</dbReference>
<comment type="similarity">
    <text evidence="2 7">Belongs to the thioredoxin family. DsbC subfamily.</text>
</comment>
<dbReference type="InterPro" id="IPR033954">
    <property type="entry name" value="DiS-bond_Isoase_DsbC/G"/>
</dbReference>
<evidence type="ECO:0000256" key="4">
    <source>
        <dbReference type="ARBA" id="ARBA00022764"/>
    </source>
</evidence>
<dbReference type="EMBL" id="CADCXY010000001">
    <property type="protein sequence ID" value="CAB0149831.1"/>
    <property type="molecule type" value="Genomic_DNA"/>
</dbReference>
<proteinExistence type="inferred from homology"/>
<dbReference type="NCBIfam" id="NF008129">
    <property type="entry name" value="PRK10877.1"/>
    <property type="match status" value="1"/>
</dbReference>
<evidence type="ECO:0000256" key="5">
    <source>
        <dbReference type="ARBA" id="ARBA00023157"/>
    </source>
</evidence>
<dbReference type="CDD" id="cd03020">
    <property type="entry name" value="DsbA_DsbC_DsbG"/>
    <property type="match status" value="1"/>
</dbReference>
<dbReference type="SUPFAM" id="SSF54423">
    <property type="entry name" value="DsbC/DsbG N-terminal domain-like"/>
    <property type="match status" value="1"/>
</dbReference>
<evidence type="ECO:0000313" key="11">
    <source>
        <dbReference type="Proteomes" id="UP000481517"/>
    </source>
</evidence>
<sequence length="238" mass="25913">MKPMLVIASVIGLLACSPQGTAQNDANLNTAHLERMGFVVESADESSIAGVYEVITDQGLVYVTADGKTLIGGRLYDITGDEPVNVSEVAIQDMRRNDLAQIVDETIYYKADNEDFVITVFTDPTCGYCRQLHSNLQQYHDVGISVRYLGWPRMGLQGEGYEQLKAIWCADDKAAALTAAKNDQPLSQRSCDHPVDRHFALGSKFGIRGTPAIVLPSGEMLPGLVPAQRLLGQLENGQ</sequence>
<dbReference type="InterPro" id="IPR017937">
    <property type="entry name" value="Thioredoxin_CS"/>
</dbReference>
<dbReference type="PANTHER" id="PTHR35272">
    <property type="entry name" value="THIOL:DISULFIDE INTERCHANGE PROTEIN DSBC-RELATED"/>
    <property type="match status" value="1"/>
</dbReference>
<dbReference type="AlphaFoldDB" id="A0A6S6WJB5"/>
<evidence type="ECO:0000256" key="3">
    <source>
        <dbReference type="ARBA" id="ARBA00022729"/>
    </source>
</evidence>
<dbReference type="InterPro" id="IPR051470">
    <property type="entry name" value="Thiol:disulfide_interchange"/>
</dbReference>
<gene>
    <name evidence="10" type="primary">dsbC</name>
    <name evidence="10" type="ORF">PSI9734_00409</name>
</gene>
<feature type="chain" id="PRO_5029034721" description="Thiol:disulfide interchange protein" evidence="7">
    <location>
        <begin position="23"/>
        <end position="238"/>
    </location>
</feature>
<keyword evidence="5" id="KW-1015">Disulfide bond</keyword>
<protein>
    <recommendedName>
        <fullName evidence="7">Thiol:disulfide interchange protein</fullName>
    </recommendedName>
</protein>
<evidence type="ECO:0000256" key="6">
    <source>
        <dbReference type="ARBA" id="ARBA00023284"/>
    </source>
</evidence>
<dbReference type="InterPro" id="IPR036249">
    <property type="entry name" value="Thioredoxin-like_sf"/>
</dbReference>
<dbReference type="Gene3D" id="3.40.30.10">
    <property type="entry name" value="Glutaredoxin"/>
    <property type="match status" value="1"/>
</dbReference>